<organism evidence="1 2">
    <name type="scientific">Planomonospora corallina</name>
    <dbReference type="NCBI Taxonomy" id="1806052"/>
    <lineage>
        <taxon>Bacteria</taxon>
        <taxon>Bacillati</taxon>
        <taxon>Actinomycetota</taxon>
        <taxon>Actinomycetes</taxon>
        <taxon>Streptosporangiales</taxon>
        <taxon>Streptosporangiaceae</taxon>
        <taxon>Planomonospora</taxon>
    </lineage>
</organism>
<proteinExistence type="predicted"/>
<dbReference type="RefSeq" id="WP_377285860.1">
    <property type="nucleotide sequence ID" value="NZ_JBHSBM010000011.1"/>
</dbReference>
<protein>
    <submittedName>
        <fullName evidence="1">TOMM leader peptide-binding protein</fullName>
    </submittedName>
</protein>
<dbReference type="NCBIfam" id="TIGR03882">
    <property type="entry name" value="cyclo_dehyd_2"/>
    <property type="match status" value="1"/>
</dbReference>
<dbReference type="Gene3D" id="3.40.50.720">
    <property type="entry name" value="NAD(P)-binding Rossmann-like Domain"/>
    <property type="match status" value="1"/>
</dbReference>
<name>A0ABV8I0R7_9ACTN</name>
<keyword evidence="2" id="KW-1185">Reference proteome</keyword>
<reference evidence="2" key="1">
    <citation type="journal article" date="2019" name="Int. J. Syst. Evol. Microbiol.">
        <title>The Global Catalogue of Microorganisms (GCM) 10K type strain sequencing project: providing services to taxonomists for standard genome sequencing and annotation.</title>
        <authorList>
            <consortium name="The Broad Institute Genomics Platform"/>
            <consortium name="The Broad Institute Genome Sequencing Center for Infectious Disease"/>
            <person name="Wu L."/>
            <person name="Ma J."/>
        </authorList>
    </citation>
    <scope>NUCLEOTIDE SEQUENCE [LARGE SCALE GENOMIC DNA]</scope>
    <source>
        <strain evidence="2">TBRC 4489</strain>
    </source>
</reference>
<dbReference type="Proteomes" id="UP001595850">
    <property type="component" value="Unassembled WGS sequence"/>
</dbReference>
<dbReference type="InterPro" id="IPR022291">
    <property type="entry name" value="Bacteriocin_synth_cyclodeHase"/>
</dbReference>
<gene>
    <name evidence="1" type="ORF">ACFOWE_05675</name>
</gene>
<evidence type="ECO:0000313" key="2">
    <source>
        <dbReference type="Proteomes" id="UP001595850"/>
    </source>
</evidence>
<dbReference type="EMBL" id="JBHSBM010000011">
    <property type="protein sequence ID" value="MFC4057772.1"/>
    <property type="molecule type" value="Genomic_DNA"/>
</dbReference>
<sequence>MRTLHMITLGAFGAAVAERVRERAADPGGVAVTPADEHGYLDPSVWPNARVRVLAAFRPAPRLEEALDGASSAYRTPWFPVVVEHPRLRVGPVVAPGHGACARCFRTRRRQHDAGHRLTDLLADAYTADPALGPGGHLPHHVELAALLTVQLLESVLGDGGAAEAGHVRHFHLLDGGLSRSTVVGVHGCRRCRTTPDQRESTWRDLANELPGLLAPTHG</sequence>
<accession>A0ABV8I0R7</accession>
<comment type="caution">
    <text evidence="1">The sequence shown here is derived from an EMBL/GenBank/DDBJ whole genome shotgun (WGS) entry which is preliminary data.</text>
</comment>
<evidence type="ECO:0000313" key="1">
    <source>
        <dbReference type="EMBL" id="MFC4057772.1"/>
    </source>
</evidence>